<dbReference type="InterPro" id="IPR035914">
    <property type="entry name" value="Sperma_CUB_dom_sf"/>
</dbReference>
<dbReference type="SUPFAM" id="SSF57424">
    <property type="entry name" value="LDL receptor-like module"/>
    <property type="match status" value="1"/>
</dbReference>
<keyword evidence="3" id="KW-0812">Transmembrane</keyword>
<feature type="chain" id="PRO_5040404890" description="CUB domain-containing protein" evidence="4">
    <location>
        <begin position="39"/>
        <end position="306"/>
    </location>
</feature>
<accession>A0A9P0NMT4</accession>
<dbReference type="PROSITE" id="PS50068">
    <property type="entry name" value="LDLRA_2"/>
    <property type="match status" value="1"/>
</dbReference>
<dbReference type="InterPro" id="IPR002172">
    <property type="entry name" value="LDrepeatLR_classA_rpt"/>
</dbReference>
<dbReference type="AlphaFoldDB" id="A0A9P0NMT4"/>
<dbReference type="PANTHER" id="PTHR24652">
    <property type="entry name" value="LOW-DENSITY LIPOPROTEIN RECEPTOR CLASS A DOMAIN-CONTAINING PROTEIN 2"/>
    <property type="match status" value="1"/>
</dbReference>
<dbReference type="EMBL" id="OU899036">
    <property type="protein sequence ID" value="CAH1730948.1"/>
    <property type="molecule type" value="Genomic_DNA"/>
</dbReference>
<proteinExistence type="predicted"/>
<dbReference type="SUPFAM" id="SSF49854">
    <property type="entry name" value="Spermadhesin, CUB domain"/>
    <property type="match status" value="1"/>
</dbReference>
<dbReference type="InterPro" id="IPR023415">
    <property type="entry name" value="LDLR_class-A_CS"/>
</dbReference>
<dbReference type="Gene3D" id="2.60.120.290">
    <property type="entry name" value="Spermadhesin, CUB domain"/>
    <property type="match status" value="1"/>
</dbReference>
<name>A0A9P0NMT4_APHGO</name>
<evidence type="ECO:0000313" key="6">
    <source>
        <dbReference type="Proteomes" id="UP001154329"/>
    </source>
</evidence>
<dbReference type="SMART" id="SM00192">
    <property type="entry name" value="LDLa"/>
    <property type="match status" value="1"/>
</dbReference>
<keyword evidence="3" id="KW-0472">Membrane</keyword>
<reference evidence="5" key="1">
    <citation type="submission" date="2022-02" db="EMBL/GenBank/DDBJ databases">
        <authorList>
            <person name="King R."/>
        </authorList>
    </citation>
    <scope>NUCLEOTIDE SEQUENCE</scope>
</reference>
<dbReference type="InterPro" id="IPR036055">
    <property type="entry name" value="LDL_receptor-like_sf"/>
</dbReference>
<gene>
    <name evidence="5" type="ORF">APHIGO_LOCUS7753</name>
</gene>
<keyword evidence="6" id="KW-1185">Reference proteome</keyword>
<dbReference type="PROSITE" id="PS01209">
    <property type="entry name" value="LDLRA_1"/>
    <property type="match status" value="1"/>
</dbReference>
<keyword evidence="4" id="KW-0732">Signal</keyword>
<feature type="transmembrane region" description="Helical" evidence="3">
    <location>
        <begin position="212"/>
        <end position="245"/>
    </location>
</feature>
<keyword evidence="1" id="KW-1015">Disulfide bond</keyword>
<organism evidence="5 6">
    <name type="scientific">Aphis gossypii</name>
    <name type="common">Cotton aphid</name>
    <dbReference type="NCBI Taxonomy" id="80765"/>
    <lineage>
        <taxon>Eukaryota</taxon>
        <taxon>Metazoa</taxon>
        <taxon>Ecdysozoa</taxon>
        <taxon>Arthropoda</taxon>
        <taxon>Hexapoda</taxon>
        <taxon>Insecta</taxon>
        <taxon>Pterygota</taxon>
        <taxon>Neoptera</taxon>
        <taxon>Paraneoptera</taxon>
        <taxon>Hemiptera</taxon>
        <taxon>Sternorrhyncha</taxon>
        <taxon>Aphidomorpha</taxon>
        <taxon>Aphidoidea</taxon>
        <taxon>Aphididae</taxon>
        <taxon>Aphidini</taxon>
        <taxon>Aphis</taxon>
        <taxon>Aphis</taxon>
    </lineage>
</organism>
<protein>
    <recommendedName>
        <fullName evidence="7">CUB domain-containing protein</fullName>
    </recommendedName>
</protein>
<dbReference type="CDD" id="cd00112">
    <property type="entry name" value="LDLa"/>
    <property type="match status" value="1"/>
</dbReference>
<feature type="signal peptide" evidence="4">
    <location>
        <begin position="1"/>
        <end position="38"/>
    </location>
</feature>
<reference evidence="5" key="2">
    <citation type="submission" date="2022-10" db="EMBL/GenBank/DDBJ databases">
        <authorList>
            <consortium name="ENA_rothamsted_submissions"/>
            <consortium name="culmorum"/>
            <person name="King R."/>
        </authorList>
    </citation>
    <scope>NUCLEOTIDE SEQUENCE</scope>
</reference>
<evidence type="ECO:0000256" key="1">
    <source>
        <dbReference type="ARBA" id="ARBA00023157"/>
    </source>
</evidence>
<evidence type="ECO:0000256" key="3">
    <source>
        <dbReference type="SAM" id="Phobius"/>
    </source>
</evidence>
<dbReference type="Pfam" id="PF00057">
    <property type="entry name" value="Ldl_recept_a"/>
    <property type="match status" value="1"/>
</dbReference>
<dbReference type="Gene3D" id="4.10.400.10">
    <property type="entry name" value="Low-density Lipoprotein Receptor"/>
    <property type="match status" value="1"/>
</dbReference>
<comment type="caution">
    <text evidence="2">Lacks conserved residue(s) required for the propagation of feature annotation.</text>
</comment>
<evidence type="ECO:0008006" key="7">
    <source>
        <dbReference type="Google" id="ProtNLM"/>
    </source>
</evidence>
<evidence type="ECO:0000313" key="5">
    <source>
        <dbReference type="EMBL" id="CAH1730948.1"/>
    </source>
</evidence>
<dbReference type="PANTHER" id="PTHR24652:SF69">
    <property type="entry name" value="CUB DOMAIN-CONTAINING PROTEIN"/>
    <property type="match status" value="1"/>
</dbReference>
<dbReference type="InterPro" id="IPR042333">
    <property type="entry name" value="LRAD2/Mig-13-like"/>
</dbReference>
<evidence type="ECO:0000256" key="2">
    <source>
        <dbReference type="PROSITE-ProRule" id="PRU00124"/>
    </source>
</evidence>
<keyword evidence="3" id="KW-1133">Transmembrane helix</keyword>
<sequence length="306" mass="33668">MRPPPDRGPGPPSRGSTTLAAIVAVLLVAALFTDGALAEKNKFYDMQTICKTHFLQQVYRKIEGAVLDSQNERNLDCVTTFQTHSILQRFMIHFDRLQLDCNDHLFIFDGAHAVGQHKADITCSSTKQSVGVIFTRTNFVTLKYVTDSWGTRVNGFRLIITAFKDPFHNCREFKCQTMSQCISNDLVCDNINHCPDGTDEATTPTCQGASSLTLLGINITILVVASLVVVSILGVCVIVLTVYCICYRTSNGTIPTSRHSAALNDTSNHFQMIGVNGIGRSGNWQHPAGQQLGYSSARVRLYCQAK</sequence>
<evidence type="ECO:0000256" key="4">
    <source>
        <dbReference type="SAM" id="SignalP"/>
    </source>
</evidence>
<dbReference type="Proteomes" id="UP001154329">
    <property type="component" value="Chromosome 3"/>
</dbReference>